<dbReference type="InParanoid" id="A0A212EYT4"/>
<proteinExistence type="predicted"/>
<evidence type="ECO:0000313" key="1">
    <source>
        <dbReference type="EMBL" id="OWR46617.1"/>
    </source>
</evidence>
<dbReference type="EMBL" id="AGBW02011459">
    <property type="protein sequence ID" value="OWR46617.1"/>
    <property type="molecule type" value="Genomic_DNA"/>
</dbReference>
<protein>
    <submittedName>
        <fullName evidence="1">Uncharacterized protein</fullName>
    </submittedName>
</protein>
<evidence type="ECO:0000313" key="2">
    <source>
        <dbReference type="Proteomes" id="UP000007151"/>
    </source>
</evidence>
<gene>
    <name evidence="1" type="ORF">KGM_212306</name>
</gene>
<accession>A0A212EYT4</accession>
<comment type="caution">
    <text evidence="1">The sequence shown here is derived from an EMBL/GenBank/DDBJ whole genome shotgun (WGS) entry which is preliminary data.</text>
</comment>
<reference evidence="1 2" key="1">
    <citation type="journal article" date="2011" name="Cell">
        <title>The monarch butterfly genome yields insights into long-distance migration.</title>
        <authorList>
            <person name="Zhan S."/>
            <person name="Merlin C."/>
            <person name="Boore J.L."/>
            <person name="Reppert S.M."/>
        </authorList>
    </citation>
    <scope>NUCLEOTIDE SEQUENCE [LARGE SCALE GENOMIC DNA]</scope>
    <source>
        <strain evidence="1">F-2</strain>
    </source>
</reference>
<sequence length="79" mass="8834">MQHVRGVLHRKETDCTIAYRQIARMAHVDTLSRGAVTAHDIGTHMLDILSIEETDQDSIATVQGGDEGVQRIKTIHRKT</sequence>
<organism evidence="1 2">
    <name type="scientific">Danaus plexippus plexippus</name>
    <dbReference type="NCBI Taxonomy" id="278856"/>
    <lineage>
        <taxon>Eukaryota</taxon>
        <taxon>Metazoa</taxon>
        <taxon>Ecdysozoa</taxon>
        <taxon>Arthropoda</taxon>
        <taxon>Hexapoda</taxon>
        <taxon>Insecta</taxon>
        <taxon>Pterygota</taxon>
        <taxon>Neoptera</taxon>
        <taxon>Endopterygota</taxon>
        <taxon>Lepidoptera</taxon>
        <taxon>Glossata</taxon>
        <taxon>Ditrysia</taxon>
        <taxon>Papilionoidea</taxon>
        <taxon>Nymphalidae</taxon>
        <taxon>Danainae</taxon>
        <taxon>Danaini</taxon>
        <taxon>Danaina</taxon>
        <taxon>Danaus</taxon>
        <taxon>Danaus</taxon>
    </lineage>
</organism>
<dbReference type="AlphaFoldDB" id="A0A212EYT4"/>
<dbReference type="KEGG" id="dpl:KGM_212306"/>
<name>A0A212EYT4_DANPL</name>
<dbReference type="Proteomes" id="UP000007151">
    <property type="component" value="Unassembled WGS sequence"/>
</dbReference>
<keyword evidence="2" id="KW-1185">Reference proteome</keyword>